<dbReference type="PANTHER" id="PTHR37331:SF1">
    <property type="entry name" value="YALI0F11671P"/>
    <property type="match status" value="1"/>
</dbReference>
<sequence length="274" mass="29079">MLLSTTYRALPRTLRLVNKSSHIRRAVSTLKENPHIYIHPTPTSTNTPTSPQSYTLSLLPTSPPTTALSLGSTTSSPTHPVTPSTFTPNPHFLPLLSKVLSKYAHLDPQLQSQAAAFATTASHFSLSPPSAYRENGKGMKKDSGAPPSASQGGAGSSGHSGYIHLSDTRAPPDYGRIAYPEDIFGSLEVTGSGKFVAGDEGDGGALETTEAVGTAGITATTEAKTYPGNWQESGSYRIVTREGIFGLTDFLREKLVEVLGEEEKKMKTMPSKSG</sequence>
<evidence type="ECO:0000313" key="3">
    <source>
        <dbReference type="Proteomes" id="UP000019487"/>
    </source>
</evidence>
<proteinExistence type="predicted"/>
<gene>
    <name evidence="2" type="ORF">SBOR_2733</name>
</gene>
<keyword evidence="3" id="KW-1185">Reference proteome</keyword>
<feature type="compositionally biased region" description="Basic and acidic residues" evidence="1">
    <location>
        <begin position="134"/>
        <end position="143"/>
    </location>
</feature>
<dbReference type="STRING" id="1432307.W9CLI0"/>
<dbReference type="HOGENOM" id="CLU_080764_1_0_1"/>
<name>W9CLI0_SCLBF</name>
<accession>W9CLI0</accession>
<protein>
    <submittedName>
        <fullName evidence="2">Uncharacterized protein</fullName>
    </submittedName>
</protein>
<organism evidence="2 3">
    <name type="scientific">Sclerotinia borealis (strain F-4128)</name>
    <dbReference type="NCBI Taxonomy" id="1432307"/>
    <lineage>
        <taxon>Eukaryota</taxon>
        <taxon>Fungi</taxon>
        <taxon>Dikarya</taxon>
        <taxon>Ascomycota</taxon>
        <taxon>Pezizomycotina</taxon>
        <taxon>Leotiomycetes</taxon>
        <taxon>Helotiales</taxon>
        <taxon>Sclerotiniaceae</taxon>
        <taxon>Sclerotinia</taxon>
    </lineage>
</organism>
<comment type="caution">
    <text evidence="2">The sequence shown here is derived from an EMBL/GenBank/DDBJ whole genome shotgun (WGS) entry which is preliminary data.</text>
</comment>
<evidence type="ECO:0000256" key="1">
    <source>
        <dbReference type="SAM" id="MobiDB-lite"/>
    </source>
</evidence>
<dbReference type="EMBL" id="AYSA01000119">
    <property type="protein sequence ID" value="ESZ96868.1"/>
    <property type="molecule type" value="Genomic_DNA"/>
</dbReference>
<dbReference type="OrthoDB" id="5397701at2759"/>
<dbReference type="PANTHER" id="PTHR37331">
    <property type="entry name" value="YALI0F11671P"/>
    <property type="match status" value="1"/>
</dbReference>
<feature type="region of interest" description="Disordered" evidence="1">
    <location>
        <begin position="128"/>
        <end position="167"/>
    </location>
</feature>
<evidence type="ECO:0000313" key="2">
    <source>
        <dbReference type="EMBL" id="ESZ96868.1"/>
    </source>
</evidence>
<dbReference type="AlphaFoldDB" id="W9CLI0"/>
<reference evidence="2 3" key="1">
    <citation type="journal article" date="2014" name="Genome Announc.">
        <title>Draft genome sequence of Sclerotinia borealis, a psychrophilic plant pathogenic fungus.</title>
        <authorList>
            <person name="Mardanov A.V."/>
            <person name="Beletsky A.V."/>
            <person name="Kadnikov V.V."/>
            <person name="Ignatov A.N."/>
            <person name="Ravin N.V."/>
        </authorList>
    </citation>
    <scope>NUCLEOTIDE SEQUENCE [LARGE SCALE GENOMIC DNA]</scope>
    <source>
        <strain evidence="3">F-4157</strain>
    </source>
</reference>
<feature type="region of interest" description="Disordered" evidence="1">
    <location>
        <begin position="62"/>
        <end position="86"/>
    </location>
</feature>
<dbReference type="Proteomes" id="UP000019487">
    <property type="component" value="Unassembled WGS sequence"/>
</dbReference>